<evidence type="ECO:0000256" key="5">
    <source>
        <dbReference type="ARBA" id="ARBA00023014"/>
    </source>
</evidence>
<dbReference type="RefSeq" id="WP_377250345.1">
    <property type="nucleotide sequence ID" value="NZ_JBHLUH010000014.1"/>
</dbReference>
<evidence type="ECO:0000256" key="4">
    <source>
        <dbReference type="ARBA" id="ARBA00023004"/>
    </source>
</evidence>
<keyword evidence="5" id="KW-0411">Iron-sulfur</keyword>
<dbReference type="PANTHER" id="PTHR43498:SF1">
    <property type="entry name" value="COB--COM HETERODISULFIDE REDUCTASE IRON-SULFUR SUBUNIT A"/>
    <property type="match status" value="1"/>
</dbReference>
<evidence type="ECO:0000256" key="1">
    <source>
        <dbReference type="ARBA" id="ARBA00022485"/>
    </source>
</evidence>
<dbReference type="Pfam" id="PF12831">
    <property type="entry name" value="FAD_oxidored"/>
    <property type="match status" value="1"/>
</dbReference>
<dbReference type="InterPro" id="IPR039650">
    <property type="entry name" value="HdrA-like"/>
</dbReference>
<dbReference type="SUPFAM" id="SSF51905">
    <property type="entry name" value="FAD/NAD(P)-binding domain"/>
    <property type="match status" value="1"/>
</dbReference>
<accession>A0ABV6M268</accession>
<evidence type="ECO:0000256" key="3">
    <source>
        <dbReference type="ARBA" id="ARBA00023002"/>
    </source>
</evidence>
<sequence>MTAHLTEPSRSTPIADVADVVVCGAGPAGIAAAIAAARTGAKTRLLEVHGCLGGVWTAGALSWIIEATRTGIMGEIIEALDRRGARADGAQVNFGYDVEVMKLVLEEMVRDAGISVQLHTRVVGVDRDATNRITTVITESKSGRQAWQGAVFIDTTGDGDVAAQAGCRFDYGHPDTGQTQPMTLMALVTGIQLDQVHPFVAGGAWPRTGAAHNARTRFRNGRDALLYELRRSGLEPSYQGPSLWSIYDDLFALMANHEYGVSALDANAITHATINARAEIHRLISGLRTLGGVWSQIRLVATSAQIGVREGRRIHGRYHITVDDLRNGTQHHDAVCRITSGADVHALTRAEGGFLSPTTAPLQDSATAAQEVAPIQPYDIPLRALIARDIDGLLMAGRCISGDFLAHASYRPTGYAVVMGQAAGTAAALAAATGALPHELPWSKVKTAIDKLAGTQHPRHAITPQPVG</sequence>
<proteinExistence type="predicted"/>
<protein>
    <submittedName>
        <fullName evidence="6">FAD-dependent oxidoreductase</fullName>
    </submittedName>
</protein>
<keyword evidence="7" id="KW-1185">Reference proteome</keyword>
<comment type="caution">
    <text evidence="6">The sequence shown here is derived from an EMBL/GenBank/DDBJ whole genome shotgun (WGS) entry which is preliminary data.</text>
</comment>
<dbReference type="Proteomes" id="UP001589867">
    <property type="component" value="Unassembled WGS sequence"/>
</dbReference>
<evidence type="ECO:0000313" key="7">
    <source>
        <dbReference type="Proteomes" id="UP001589867"/>
    </source>
</evidence>
<dbReference type="PANTHER" id="PTHR43498">
    <property type="entry name" value="FERREDOXIN:COB-COM HETERODISULFIDE REDUCTASE SUBUNIT A"/>
    <property type="match status" value="1"/>
</dbReference>
<keyword evidence="4" id="KW-0408">Iron</keyword>
<dbReference type="EMBL" id="JBHLUH010000014">
    <property type="protein sequence ID" value="MFC0528594.1"/>
    <property type="molecule type" value="Genomic_DNA"/>
</dbReference>
<evidence type="ECO:0000256" key="2">
    <source>
        <dbReference type="ARBA" id="ARBA00022723"/>
    </source>
</evidence>
<dbReference type="Gene3D" id="3.50.50.60">
    <property type="entry name" value="FAD/NAD(P)-binding domain"/>
    <property type="match status" value="1"/>
</dbReference>
<keyword evidence="2" id="KW-0479">Metal-binding</keyword>
<gene>
    <name evidence="6" type="ORF">ACFFIA_13070</name>
</gene>
<name>A0ABV6M268_9ACTN</name>
<reference evidence="6 7" key="1">
    <citation type="submission" date="2024-09" db="EMBL/GenBank/DDBJ databases">
        <authorList>
            <person name="Sun Q."/>
            <person name="Mori K."/>
        </authorList>
    </citation>
    <scope>NUCLEOTIDE SEQUENCE [LARGE SCALE GENOMIC DNA]</scope>
    <source>
        <strain evidence="6 7">TBRC 3947</strain>
    </source>
</reference>
<keyword evidence="1" id="KW-0004">4Fe-4S</keyword>
<keyword evidence="3" id="KW-0560">Oxidoreductase</keyword>
<organism evidence="6 7">
    <name type="scientific">Phytohabitans kaempferiae</name>
    <dbReference type="NCBI Taxonomy" id="1620943"/>
    <lineage>
        <taxon>Bacteria</taxon>
        <taxon>Bacillati</taxon>
        <taxon>Actinomycetota</taxon>
        <taxon>Actinomycetes</taxon>
        <taxon>Micromonosporales</taxon>
        <taxon>Micromonosporaceae</taxon>
    </lineage>
</organism>
<evidence type="ECO:0000313" key="6">
    <source>
        <dbReference type="EMBL" id="MFC0528594.1"/>
    </source>
</evidence>
<dbReference type="InterPro" id="IPR036188">
    <property type="entry name" value="FAD/NAD-bd_sf"/>
</dbReference>